<evidence type="ECO:0000256" key="2">
    <source>
        <dbReference type="ARBA" id="ARBA00022989"/>
    </source>
</evidence>
<feature type="non-terminal residue" evidence="6">
    <location>
        <position position="291"/>
    </location>
</feature>
<dbReference type="AlphaFoldDB" id="A0A382RC12"/>
<gene>
    <name evidence="6" type="ORF">METZ01_LOCUS348073</name>
</gene>
<dbReference type="Gene3D" id="1.20.1560.10">
    <property type="entry name" value="ABC transporter type 1, transmembrane domain"/>
    <property type="match status" value="1"/>
</dbReference>
<dbReference type="SUPFAM" id="SSF90123">
    <property type="entry name" value="ABC transporter transmembrane region"/>
    <property type="match status" value="1"/>
</dbReference>
<feature type="transmembrane region" description="Helical" evidence="4">
    <location>
        <begin position="29"/>
        <end position="57"/>
    </location>
</feature>
<dbReference type="InterPro" id="IPR011527">
    <property type="entry name" value="ABC1_TM_dom"/>
</dbReference>
<dbReference type="InterPro" id="IPR036640">
    <property type="entry name" value="ABC1_TM_sf"/>
</dbReference>
<dbReference type="Pfam" id="PF00664">
    <property type="entry name" value="ABC_membrane"/>
    <property type="match status" value="1"/>
</dbReference>
<keyword evidence="1 4" id="KW-0812">Transmembrane</keyword>
<proteinExistence type="predicted"/>
<dbReference type="EMBL" id="UINC01120619">
    <property type="protein sequence ID" value="SVC95219.1"/>
    <property type="molecule type" value="Genomic_DNA"/>
</dbReference>
<name>A0A382RC12_9ZZZZ</name>
<feature type="non-terminal residue" evidence="6">
    <location>
        <position position="1"/>
    </location>
</feature>
<dbReference type="GO" id="GO:0016020">
    <property type="term" value="C:membrane"/>
    <property type="evidence" value="ECO:0007669"/>
    <property type="project" value="InterPro"/>
</dbReference>
<reference evidence="6" key="1">
    <citation type="submission" date="2018-05" db="EMBL/GenBank/DDBJ databases">
        <authorList>
            <person name="Lanie J.A."/>
            <person name="Ng W.-L."/>
            <person name="Kazmierczak K.M."/>
            <person name="Andrzejewski T.M."/>
            <person name="Davidsen T.M."/>
            <person name="Wayne K.J."/>
            <person name="Tettelin H."/>
            <person name="Glass J.I."/>
            <person name="Rusch D."/>
            <person name="Podicherti R."/>
            <person name="Tsui H.-C.T."/>
            <person name="Winkler M.E."/>
        </authorList>
    </citation>
    <scope>NUCLEOTIDE SEQUENCE</scope>
</reference>
<evidence type="ECO:0000256" key="1">
    <source>
        <dbReference type="ARBA" id="ARBA00022692"/>
    </source>
</evidence>
<feature type="transmembrane region" description="Helical" evidence="4">
    <location>
        <begin position="186"/>
        <end position="205"/>
    </location>
</feature>
<protein>
    <recommendedName>
        <fullName evidence="5">ABC transmembrane type-1 domain-containing protein</fullName>
    </recommendedName>
</protein>
<feature type="transmembrane region" description="Helical" evidence="4">
    <location>
        <begin position="84"/>
        <end position="106"/>
    </location>
</feature>
<dbReference type="GO" id="GO:0005524">
    <property type="term" value="F:ATP binding"/>
    <property type="evidence" value="ECO:0007669"/>
    <property type="project" value="InterPro"/>
</dbReference>
<dbReference type="GO" id="GO:0140359">
    <property type="term" value="F:ABC-type transporter activity"/>
    <property type="evidence" value="ECO:0007669"/>
    <property type="project" value="InterPro"/>
</dbReference>
<accession>A0A382RC12</accession>
<keyword evidence="3 4" id="KW-0472">Membrane</keyword>
<evidence type="ECO:0000313" key="6">
    <source>
        <dbReference type="EMBL" id="SVC95219.1"/>
    </source>
</evidence>
<sequence>MNKNINHNSLTKLFKDLWTHIGKRRKIHFIFLLILTLVASVAEVASLGAVLPFIGILTQPEQVFQSPWLADFIIFFGINSGDQLILPLTVAFGLAAIIAGSLRLLLLWVSIKLSNATGADLSIEVYERTLYQPFKVHIERSSSEIISGITQKVTAATGVLLAVTSIITSSFLFISIMMTMLIVDPLVTIVAGLSFGSAYVVIAFLTSKRFESNSRSIASQQTQVVKALQEGLGAIRDVILDATQRIYTGIYRKAILLLMKANGENRFMNQAPRYAMESLGMVLIAIFVLAL</sequence>
<feature type="domain" description="ABC transmembrane type-1" evidence="5">
    <location>
        <begin position="30"/>
        <end position="291"/>
    </location>
</feature>
<evidence type="ECO:0000259" key="5">
    <source>
        <dbReference type="PROSITE" id="PS50929"/>
    </source>
</evidence>
<evidence type="ECO:0000256" key="4">
    <source>
        <dbReference type="SAM" id="Phobius"/>
    </source>
</evidence>
<organism evidence="6">
    <name type="scientific">marine metagenome</name>
    <dbReference type="NCBI Taxonomy" id="408172"/>
    <lineage>
        <taxon>unclassified sequences</taxon>
        <taxon>metagenomes</taxon>
        <taxon>ecological metagenomes</taxon>
    </lineage>
</organism>
<evidence type="ECO:0000256" key="3">
    <source>
        <dbReference type="ARBA" id="ARBA00023136"/>
    </source>
</evidence>
<dbReference type="PROSITE" id="PS50929">
    <property type="entry name" value="ABC_TM1F"/>
    <property type="match status" value="1"/>
</dbReference>
<keyword evidence="2 4" id="KW-1133">Transmembrane helix</keyword>
<feature type="transmembrane region" description="Helical" evidence="4">
    <location>
        <begin position="159"/>
        <end position="180"/>
    </location>
</feature>